<sequence length="401" mass="44585">MERSHTNYTQNFDILPDSGTAVWANGTSYMAGWSVQRTKQTSSIIANDGSSNTGAFYSYGSNGSKERALGAISSLNAGEFAWSVLLQNTTGDTIHHVDISFYGEQWRISNKTAGEHKIAFYYALSDKKESFDLSPRADAKWVPYPDLDFKSPHFFTEGKRLNGNASANRAFLATQLTVNIPDGHYLMLRWKDADELEADHGLAIDDFSITWSVKPDEPLVVLPVELVRFTARNSGAVVQLQWLTASEFQNDFFSIERSSNGHIFESIGRVAGNGTTAQGAAYGFKDEYPLVGTSYYRLKQVDEDGSHSYSSVVAVTRTAATKLAKVYPTLTSNKLEISVEQIGTKQQVLVMDMMGRQVLQKKLDKTSLQHTLDVSNLSDGSYVLVLLDEQGQRQTTRFMKR</sequence>
<evidence type="ECO:0000313" key="2">
    <source>
        <dbReference type="EMBL" id="MFD3000541.1"/>
    </source>
</evidence>
<comment type="caution">
    <text evidence="2">The sequence shown here is derived from an EMBL/GenBank/DDBJ whole genome shotgun (WGS) entry which is preliminary data.</text>
</comment>
<reference evidence="3" key="1">
    <citation type="journal article" date="2019" name="Int. J. Syst. Evol. Microbiol.">
        <title>The Global Catalogue of Microorganisms (GCM) 10K type strain sequencing project: providing services to taxonomists for standard genome sequencing and annotation.</title>
        <authorList>
            <consortium name="The Broad Institute Genomics Platform"/>
            <consortium name="The Broad Institute Genome Sequencing Center for Infectious Disease"/>
            <person name="Wu L."/>
            <person name="Ma J."/>
        </authorList>
    </citation>
    <scope>NUCLEOTIDE SEQUENCE [LARGE SCALE GENOMIC DNA]</scope>
    <source>
        <strain evidence="3">KCTC 23984</strain>
    </source>
</reference>
<dbReference type="Proteomes" id="UP001597641">
    <property type="component" value="Unassembled WGS sequence"/>
</dbReference>
<keyword evidence="3" id="KW-1185">Reference proteome</keyword>
<dbReference type="EMBL" id="JBHUOX010000005">
    <property type="protein sequence ID" value="MFD3000541.1"/>
    <property type="molecule type" value="Genomic_DNA"/>
</dbReference>
<name>A0ABW6BSM2_9BACT</name>
<feature type="domain" description="Secretion system C-terminal sorting" evidence="1">
    <location>
        <begin position="326"/>
        <end position="393"/>
    </location>
</feature>
<proteinExistence type="predicted"/>
<evidence type="ECO:0000313" key="3">
    <source>
        <dbReference type="Proteomes" id="UP001597641"/>
    </source>
</evidence>
<protein>
    <submittedName>
        <fullName evidence="2">T9SS type A sorting domain-containing protein</fullName>
    </submittedName>
</protein>
<evidence type="ECO:0000259" key="1">
    <source>
        <dbReference type="Pfam" id="PF18962"/>
    </source>
</evidence>
<dbReference type="RefSeq" id="WP_377483655.1">
    <property type="nucleotide sequence ID" value="NZ_JBHUOX010000005.1"/>
</dbReference>
<accession>A0ABW6BSM2</accession>
<gene>
    <name evidence="2" type="ORF">ACFS7Z_09235</name>
</gene>
<dbReference type="InterPro" id="IPR026444">
    <property type="entry name" value="Secre_tail"/>
</dbReference>
<organism evidence="2 3">
    <name type="scientific">Pontibacter toksunensis</name>
    <dbReference type="NCBI Taxonomy" id="1332631"/>
    <lineage>
        <taxon>Bacteria</taxon>
        <taxon>Pseudomonadati</taxon>
        <taxon>Bacteroidota</taxon>
        <taxon>Cytophagia</taxon>
        <taxon>Cytophagales</taxon>
        <taxon>Hymenobacteraceae</taxon>
        <taxon>Pontibacter</taxon>
    </lineage>
</organism>
<dbReference type="Pfam" id="PF18962">
    <property type="entry name" value="Por_Secre_tail"/>
    <property type="match status" value="1"/>
</dbReference>
<dbReference type="NCBIfam" id="TIGR04183">
    <property type="entry name" value="Por_Secre_tail"/>
    <property type="match status" value="1"/>
</dbReference>